<keyword evidence="1" id="KW-0812">Transmembrane</keyword>
<gene>
    <name evidence="2" type="ORF">ERX37_09815</name>
</gene>
<dbReference type="AlphaFoldDB" id="A0A4R6BHU6"/>
<dbReference type="EMBL" id="SCWE01000005">
    <property type="protein sequence ID" value="TDM01168.1"/>
    <property type="molecule type" value="Genomic_DNA"/>
</dbReference>
<comment type="caution">
    <text evidence="2">The sequence shown here is derived from an EMBL/GenBank/DDBJ whole genome shotgun (WGS) entry which is preliminary data.</text>
</comment>
<keyword evidence="3" id="KW-1185">Reference proteome</keyword>
<name>A0A4R6BHU6_9STAP</name>
<evidence type="ECO:0000313" key="2">
    <source>
        <dbReference type="EMBL" id="TDM01168.1"/>
    </source>
</evidence>
<evidence type="ECO:0000313" key="3">
    <source>
        <dbReference type="Proteomes" id="UP000295328"/>
    </source>
</evidence>
<organism evidence="2 3">
    <name type="scientific">Macrococcus hajekii</name>
    <dbReference type="NCBI Taxonomy" id="198482"/>
    <lineage>
        <taxon>Bacteria</taxon>
        <taxon>Bacillati</taxon>
        <taxon>Bacillota</taxon>
        <taxon>Bacilli</taxon>
        <taxon>Bacillales</taxon>
        <taxon>Staphylococcaceae</taxon>
        <taxon>Macrococcus</taxon>
    </lineage>
</organism>
<sequence>MFDFFNFSGMTLFMLLSPFILIVIMMAILIGQLSHHLRQQKTIIQQQQELIRLTIKSMNRRDNDDRR</sequence>
<reference evidence="2 3" key="1">
    <citation type="submission" date="2019-01" db="EMBL/GenBank/DDBJ databases">
        <title>Draft genome sequences of the type strains of six Macrococcus species.</title>
        <authorList>
            <person name="Mazhar S."/>
            <person name="Altermann E."/>
            <person name="Hill C."/>
            <person name="Mcauliffe O."/>
        </authorList>
    </citation>
    <scope>NUCLEOTIDE SEQUENCE [LARGE SCALE GENOMIC DNA]</scope>
    <source>
        <strain evidence="2 3">CCM4809</strain>
    </source>
</reference>
<protein>
    <submittedName>
        <fullName evidence="2">Uncharacterized protein</fullName>
    </submittedName>
</protein>
<dbReference type="Proteomes" id="UP000295328">
    <property type="component" value="Unassembled WGS sequence"/>
</dbReference>
<feature type="transmembrane region" description="Helical" evidence="1">
    <location>
        <begin position="12"/>
        <end position="31"/>
    </location>
</feature>
<evidence type="ECO:0000256" key="1">
    <source>
        <dbReference type="SAM" id="Phobius"/>
    </source>
</evidence>
<keyword evidence="1" id="KW-1133">Transmembrane helix</keyword>
<proteinExistence type="predicted"/>
<keyword evidence="1" id="KW-0472">Membrane</keyword>
<dbReference type="RefSeq" id="WP_133430506.1">
    <property type="nucleotide sequence ID" value="NZ_SCWE01000005.1"/>
</dbReference>
<accession>A0A4R6BHU6</accession>